<keyword evidence="3" id="KW-0378">Hydrolase</keyword>
<dbReference type="GO" id="GO:0005524">
    <property type="term" value="F:ATP binding"/>
    <property type="evidence" value="ECO:0007669"/>
    <property type="project" value="UniProtKB-KW"/>
</dbReference>
<keyword evidence="2" id="KW-0547">Nucleotide-binding</keyword>
<comment type="caution">
    <text evidence="8">The sequence shown here is derived from an EMBL/GenBank/DDBJ whole genome shotgun (WGS) entry which is preliminary data.</text>
</comment>
<evidence type="ECO:0000256" key="6">
    <source>
        <dbReference type="PROSITE-ProRule" id="PRU00552"/>
    </source>
</evidence>
<evidence type="ECO:0000256" key="5">
    <source>
        <dbReference type="ARBA" id="ARBA00022840"/>
    </source>
</evidence>
<evidence type="ECO:0000313" key="8">
    <source>
        <dbReference type="EMBL" id="KAA0185191.1"/>
    </source>
</evidence>
<dbReference type="GO" id="GO:0003724">
    <property type="term" value="F:RNA helicase activity"/>
    <property type="evidence" value="ECO:0007669"/>
    <property type="project" value="UniProtKB-EC"/>
</dbReference>
<feature type="short sequence motif" description="Q motif" evidence="6">
    <location>
        <begin position="38"/>
        <end position="66"/>
    </location>
</feature>
<dbReference type="OrthoDB" id="10265785at2759"/>
<dbReference type="Gene3D" id="3.40.50.300">
    <property type="entry name" value="P-loop containing nucleotide triphosphate hydrolases"/>
    <property type="match status" value="1"/>
</dbReference>
<dbReference type="PROSITE" id="PS51195">
    <property type="entry name" value="Q_MOTIF"/>
    <property type="match status" value="1"/>
</dbReference>
<dbReference type="SUPFAM" id="SSF52540">
    <property type="entry name" value="P-loop containing nucleoside triphosphate hydrolases"/>
    <property type="match status" value="1"/>
</dbReference>
<dbReference type="PANTHER" id="PTHR47960">
    <property type="entry name" value="DEAD-BOX ATP-DEPENDENT RNA HELICASE 50"/>
    <property type="match status" value="1"/>
</dbReference>
<keyword evidence="9" id="KW-1185">Reference proteome</keyword>
<reference evidence="8" key="1">
    <citation type="submission" date="2019-05" db="EMBL/GenBank/DDBJ databases">
        <title>Annotation for the trematode Fasciolopsis buski.</title>
        <authorList>
            <person name="Choi Y.-J."/>
        </authorList>
    </citation>
    <scope>NUCLEOTIDE SEQUENCE</scope>
    <source>
        <strain evidence="8">HT</strain>
        <tissue evidence="8">Whole worm</tissue>
    </source>
</reference>
<feature type="domain" description="DEAD-box RNA helicase Q" evidence="7">
    <location>
        <begin position="38"/>
        <end position="66"/>
    </location>
</feature>
<dbReference type="Proteomes" id="UP000728185">
    <property type="component" value="Unassembled WGS sequence"/>
</dbReference>
<evidence type="ECO:0000256" key="1">
    <source>
        <dbReference type="ARBA" id="ARBA00012552"/>
    </source>
</evidence>
<dbReference type="EC" id="3.6.4.13" evidence="1"/>
<evidence type="ECO:0000256" key="4">
    <source>
        <dbReference type="ARBA" id="ARBA00022806"/>
    </source>
</evidence>
<dbReference type="EMBL" id="LUCM01010632">
    <property type="protein sequence ID" value="KAA0185191.1"/>
    <property type="molecule type" value="Genomic_DNA"/>
</dbReference>
<dbReference type="InterPro" id="IPR027417">
    <property type="entry name" value="P-loop_NTPase"/>
</dbReference>
<gene>
    <name evidence="8" type="ORF">FBUS_11789</name>
</gene>
<keyword evidence="5" id="KW-0067">ATP-binding</keyword>
<accession>A0A8E0RK05</accession>
<feature type="non-terminal residue" evidence="8">
    <location>
        <position position="89"/>
    </location>
</feature>
<proteinExistence type="predicted"/>
<dbReference type="AlphaFoldDB" id="A0A8E0RK05"/>
<evidence type="ECO:0000256" key="2">
    <source>
        <dbReference type="ARBA" id="ARBA00022741"/>
    </source>
</evidence>
<evidence type="ECO:0000259" key="7">
    <source>
        <dbReference type="PROSITE" id="PS51195"/>
    </source>
</evidence>
<organism evidence="8 9">
    <name type="scientific">Fasciolopsis buskii</name>
    <dbReference type="NCBI Taxonomy" id="27845"/>
    <lineage>
        <taxon>Eukaryota</taxon>
        <taxon>Metazoa</taxon>
        <taxon>Spiralia</taxon>
        <taxon>Lophotrochozoa</taxon>
        <taxon>Platyhelminthes</taxon>
        <taxon>Trematoda</taxon>
        <taxon>Digenea</taxon>
        <taxon>Plagiorchiida</taxon>
        <taxon>Echinostomata</taxon>
        <taxon>Echinostomatoidea</taxon>
        <taxon>Fasciolidae</taxon>
        <taxon>Fasciolopsis</taxon>
    </lineage>
</organism>
<sequence length="89" mass="9864">MMKSGDNLSSDADWKASLKLPEKDSRIKTVDVTAVKGNSFEDFCLKRDLLKGIYEKGWEYPSPIQESSVPAALTHRDTMARAENGTGKT</sequence>
<evidence type="ECO:0000313" key="9">
    <source>
        <dbReference type="Proteomes" id="UP000728185"/>
    </source>
</evidence>
<keyword evidence="4 8" id="KW-0347">Helicase</keyword>
<dbReference type="InterPro" id="IPR014014">
    <property type="entry name" value="RNA_helicase_DEAD_Q_motif"/>
</dbReference>
<name>A0A8E0RK05_9TREM</name>
<protein>
    <recommendedName>
        <fullName evidence="1">RNA helicase</fullName>
        <ecNumber evidence="1">3.6.4.13</ecNumber>
    </recommendedName>
</protein>
<evidence type="ECO:0000256" key="3">
    <source>
        <dbReference type="ARBA" id="ARBA00022801"/>
    </source>
</evidence>
<dbReference type="GO" id="GO:0016787">
    <property type="term" value="F:hydrolase activity"/>
    <property type="evidence" value="ECO:0007669"/>
    <property type="project" value="UniProtKB-KW"/>
</dbReference>